<gene>
    <name evidence="8" type="ORF">BGW38_006642</name>
</gene>
<dbReference type="PANTHER" id="PTHR43310">
    <property type="entry name" value="SULFATE TRANSPORTER YBAR-RELATED"/>
    <property type="match status" value="1"/>
</dbReference>
<feature type="transmembrane region" description="Helical" evidence="6">
    <location>
        <begin position="601"/>
        <end position="620"/>
    </location>
</feature>
<feature type="region of interest" description="Disordered" evidence="5">
    <location>
        <begin position="194"/>
        <end position="278"/>
    </location>
</feature>
<dbReference type="InterPro" id="IPR011547">
    <property type="entry name" value="SLC26A/SulP_dom"/>
</dbReference>
<accession>A0A9P6FMC9</accession>
<feature type="transmembrane region" description="Helical" evidence="6">
    <location>
        <begin position="559"/>
        <end position="581"/>
    </location>
</feature>
<keyword evidence="9" id="KW-1185">Reference proteome</keyword>
<keyword evidence="4 6" id="KW-0472">Membrane</keyword>
<dbReference type="OrthoDB" id="2377004at2759"/>
<evidence type="ECO:0000256" key="2">
    <source>
        <dbReference type="ARBA" id="ARBA00022692"/>
    </source>
</evidence>
<feature type="transmembrane region" description="Helical" evidence="6">
    <location>
        <begin position="429"/>
        <end position="454"/>
    </location>
</feature>
<evidence type="ECO:0000256" key="3">
    <source>
        <dbReference type="ARBA" id="ARBA00022989"/>
    </source>
</evidence>
<feature type="domain" description="SLC26A/SulP transporter" evidence="7">
    <location>
        <begin position="428"/>
        <end position="661"/>
    </location>
</feature>
<evidence type="ECO:0000259" key="7">
    <source>
        <dbReference type="Pfam" id="PF00916"/>
    </source>
</evidence>
<feature type="region of interest" description="Disordered" evidence="5">
    <location>
        <begin position="1"/>
        <end position="82"/>
    </location>
</feature>
<evidence type="ECO:0000313" key="9">
    <source>
        <dbReference type="Proteomes" id="UP000780801"/>
    </source>
</evidence>
<feature type="compositionally biased region" description="Low complexity" evidence="5">
    <location>
        <begin position="12"/>
        <end position="32"/>
    </location>
</feature>
<feature type="compositionally biased region" description="Low complexity" evidence="5">
    <location>
        <begin position="245"/>
        <end position="258"/>
    </location>
</feature>
<feature type="compositionally biased region" description="Polar residues" evidence="5">
    <location>
        <begin position="264"/>
        <end position="278"/>
    </location>
</feature>
<dbReference type="EMBL" id="JAABOA010004263">
    <property type="protein sequence ID" value="KAF9577877.1"/>
    <property type="molecule type" value="Genomic_DNA"/>
</dbReference>
<dbReference type="InterPro" id="IPR052706">
    <property type="entry name" value="Membrane-Transporter-like"/>
</dbReference>
<keyword evidence="2 6" id="KW-0812">Transmembrane</keyword>
<organism evidence="8 9">
    <name type="scientific">Lunasporangiospora selenospora</name>
    <dbReference type="NCBI Taxonomy" id="979761"/>
    <lineage>
        <taxon>Eukaryota</taxon>
        <taxon>Fungi</taxon>
        <taxon>Fungi incertae sedis</taxon>
        <taxon>Mucoromycota</taxon>
        <taxon>Mortierellomycotina</taxon>
        <taxon>Mortierellomycetes</taxon>
        <taxon>Mortierellales</taxon>
        <taxon>Mortierellaceae</taxon>
        <taxon>Lunasporangiospora</taxon>
    </lineage>
</organism>
<name>A0A9P6FMC9_9FUNG</name>
<dbReference type="PANTHER" id="PTHR43310:SF4">
    <property type="entry name" value="AFR304WP"/>
    <property type="match status" value="1"/>
</dbReference>
<sequence>MASYKSLNTFEGQSFGNSGSGRSQSSRRNFGSMGSLFDSNNNSNHTHHTNHHESSRSGTSPLDEGLDEGSHSIRQRTHYRPRVESSNAALLDDPLTQPHSFSAIAHSSSVAEMMSTSILVREHSLALGNLERKQSFDLSGSTPLPTTAAAIAAAASLGVVGMNMQQHSEASPSWVTASEAPSSLRTDIAATADAVEPPPSQQQQQQAAAPQSLQEQEQLPSNAVVYPPGHPLAAHRQTDKPDRSPPSGLSLLLRPRNLAGGNGSMATGSQAGTGSVNSISGEGMNELYGNHAAFATAVMGGAATLEGTRSPSIFPSTTGPFFGDDTNAVDGEEAGQGAKRSGIIHSISGLFSGSIGRAKGSETARLLRDQGEDMTGGATTYGSSNHRHGRNQSAMSSSASDHLWANELSTAPHWKQNLVHTCLVEPLGYIPAVLVGLLLNLLDAVTFGMIIFPLNMAPFQALGPDGISMFFVSCIISQLTYSLGGSIFKGATGGMMIEVVPFLHLMAEKVVERVGVENRAEVLATTIMSFAISSLMTGAVFMALGAFKLGSLVAFFPRHILVGCIGGVGWFLFVTGIEISSRMTTALTYTFATLQFLFRDMHTAFLWTSALALAILLRLLQYRIRHPFLVPLFFLAVPLVFYGVVAIGGYDLETLRDQGWIFSMPKDDAPGW</sequence>
<reference evidence="8" key="1">
    <citation type="journal article" date="2020" name="Fungal Divers.">
        <title>Resolving the Mortierellaceae phylogeny through synthesis of multi-gene phylogenetics and phylogenomics.</title>
        <authorList>
            <person name="Vandepol N."/>
            <person name="Liber J."/>
            <person name="Desiro A."/>
            <person name="Na H."/>
            <person name="Kennedy M."/>
            <person name="Barry K."/>
            <person name="Grigoriev I.V."/>
            <person name="Miller A.N."/>
            <person name="O'Donnell K."/>
            <person name="Stajich J.E."/>
            <person name="Bonito G."/>
        </authorList>
    </citation>
    <scope>NUCLEOTIDE SEQUENCE</scope>
    <source>
        <strain evidence="8">KOD1015</strain>
    </source>
</reference>
<evidence type="ECO:0000256" key="4">
    <source>
        <dbReference type="ARBA" id="ARBA00023136"/>
    </source>
</evidence>
<comment type="subcellular location">
    <subcellularLocation>
        <location evidence="1">Membrane</location>
        <topology evidence="1">Multi-pass membrane protein</topology>
    </subcellularLocation>
</comment>
<feature type="transmembrane region" description="Helical" evidence="6">
    <location>
        <begin position="632"/>
        <end position="650"/>
    </location>
</feature>
<feature type="transmembrane region" description="Helical" evidence="6">
    <location>
        <begin position="522"/>
        <end position="547"/>
    </location>
</feature>
<feature type="compositionally biased region" description="Polar residues" evidence="5">
    <location>
        <begin position="1"/>
        <end position="11"/>
    </location>
</feature>
<feature type="non-terminal residue" evidence="8">
    <location>
        <position position="1"/>
    </location>
</feature>
<evidence type="ECO:0000313" key="8">
    <source>
        <dbReference type="EMBL" id="KAF9577877.1"/>
    </source>
</evidence>
<keyword evidence="3 6" id="KW-1133">Transmembrane helix</keyword>
<proteinExistence type="predicted"/>
<protein>
    <recommendedName>
        <fullName evidence="7">SLC26A/SulP transporter domain-containing protein</fullName>
    </recommendedName>
</protein>
<evidence type="ECO:0000256" key="5">
    <source>
        <dbReference type="SAM" id="MobiDB-lite"/>
    </source>
</evidence>
<dbReference type="AlphaFoldDB" id="A0A9P6FMC9"/>
<dbReference type="Pfam" id="PF00916">
    <property type="entry name" value="Sulfate_transp"/>
    <property type="match status" value="1"/>
</dbReference>
<dbReference type="GO" id="GO:0016020">
    <property type="term" value="C:membrane"/>
    <property type="evidence" value="ECO:0007669"/>
    <property type="project" value="UniProtKB-SubCell"/>
</dbReference>
<dbReference type="Proteomes" id="UP000780801">
    <property type="component" value="Unassembled WGS sequence"/>
</dbReference>
<evidence type="ECO:0000256" key="6">
    <source>
        <dbReference type="SAM" id="Phobius"/>
    </source>
</evidence>
<feature type="compositionally biased region" description="Low complexity" evidence="5">
    <location>
        <begin position="201"/>
        <end position="221"/>
    </location>
</feature>
<comment type="caution">
    <text evidence="8">The sequence shown here is derived from an EMBL/GenBank/DDBJ whole genome shotgun (WGS) entry which is preliminary data.</text>
</comment>
<feature type="region of interest" description="Disordered" evidence="5">
    <location>
        <begin position="369"/>
        <end position="396"/>
    </location>
</feature>
<feature type="transmembrane region" description="Helical" evidence="6">
    <location>
        <begin position="466"/>
        <end position="488"/>
    </location>
</feature>
<evidence type="ECO:0000256" key="1">
    <source>
        <dbReference type="ARBA" id="ARBA00004141"/>
    </source>
</evidence>